<keyword evidence="3 15" id="KW-0515">Mutator protein</keyword>
<feature type="binding site" evidence="15">
    <location>
        <position position="99"/>
    </location>
    <ligand>
        <name>Mg(2+)</name>
        <dbReference type="ChEBI" id="CHEBI:18420"/>
    </ligand>
</feature>
<dbReference type="CDD" id="cd03586">
    <property type="entry name" value="PolY_Pol_IV_kappa"/>
    <property type="match status" value="1"/>
</dbReference>
<evidence type="ECO:0000313" key="17">
    <source>
        <dbReference type="EMBL" id="MBU3841941.1"/>
    </source>
</evidence>
<dbReference type="InterPro" id="IPR050116">
    <property type="entry name" value="DNA_polymerase-Y"/>
</dbReference>
<keyword evidence="8 15" id="KW-0479">Metal-binding</keyword>
<reference evidence="17" key="1">
    <citation type="journal article" date="2021" name="PeerJ">
        <title>Extensive microbial diversity within the chicken gut microbiome revealed by metagenomics and culture.</title>
        <authorList>
            <person name="Gilroy R."/>
            <person name="Ravi A."/>
            <person name="Getino M."/>
            <person name="Pursley I."/>
            <person name="Horton D.L."/>
            <person name="Alikhan N.F."/>
            <person name="Baker D."/>
            <person name="Gharbi K."/>
            <person name="Hall N."/>
            <person name="Watson M."/>
            <person name="Adriaenssens E.M."/>
            <person name="Foster-Nyarko E."/>
            <person name="Jarju S."/>
            <person name="Secka A."/>
            <person name="Antonio M."/>
            <person name="Oren A."/>
            <person name="Chaudhuri R.R."/>
            <person name="La Ragione R."/>
            <person name="Hildebrand F."/>
            <person name="Pallen M.J."/>
        </authorList>
    </citation>
    <scope>NUCLEOTIDE SEQUENCE</scope>
    <source>
        <strain evidence="17">A6-441</strain>
    </source>
</reference>
<comment type="subcellular location">
    <subcellularLocation>
        <location evidence="1 15">Cytoplasm</location>
    </subcellularLocation>
</comment>
<dbReference type="GO" id="GO:0003684">
    <property type="term" value="F:damaged DNA binding"/>
    <property type="evidence" value="ECO:0007669"/>
    <property type="project" value="InterPro"/>
</dbReference>
<comment type="similarity">
    <text evidence="2 15">Belongs to the DNA polymerase type-Y family.</text>
</comment>
<feature type="binding site" evidence="15">
    <location>
        <position position="9"/>
    </location>
    <ligand>
        <name>Mg(2+)</name>
        <dbReference type="ChEBI" id="CHEBI:18420"/>
    </ligand>
</feature>
<gene>
    <name evidence="15 17" type="primary">dinB</name>
    <name evidence="17" type="ORF">IAA47_02995</name>
</gene>
<evidence type="ECO:0000256" key="13">
    <source>
        <dbReference type="ARBA" id="ARBA00023204"/>
    </source>
</evidence>
<protein>
    <recommendedName>
        <fullName evidence="15">DNA polymerase IV</fullName>
        <shortName evidence="15">Pol IV</shortName>
        <ecNumber evidence="15">2.7.7.7</ecNumber>
    </recommendedName>
</protein>
<comment type="cofactor">
    <cofactor evidence="15">
        <name>Mg(2+)</name>
        <dbReference type="ChEBI" id="CHEBI:18420"/>
    </cofactor>
    <text evidence="15">Binds 2 magnesium ions per subunit.</text>
</comment>
<evidence type="ECO:0000256" key="9">
    <source>
        <dbReference type="ARBA" id="ARBA00022763"/>
    </source>
</evidence>
<keyword evidence="12 15" id="KW-0238">DNA-binding</keyword>
<dbReference type="PANTHER" id="PTHR11076">
    <property type="entry name" value="DNA REPAIR POLYMERASE UMUC / TRANSFERASE FAMILY MEMBER"/>
    <property type="match status" value="1"/>
</dbReference>
<dbReference type="InterPro" id="IPR043502">
    <property type="entry name" value="DNA/RNA_pol_sf"/>
</dbReference>
<keyword evidence="5 15" id="KW-0808">Transferase</keyword>
<dbReference type="GO" id="GO:0006261">
    <property type="term" value="P:DNA-templated DNA replication"/>
    <property type="evidence" value="ECO:0007669"/>
    <property type="project" value="UniProtKB-UniRule"/>
</dbReference>
<dbReference type="GO" id="GO:0000287">
    <property type="term" value="F:magnesium ion binding"/>
    <property type="evidence" value="ECO:0007669"/>
    <property type="project" value="UniProtKB-UniRule"/>
</dbReference>
<dbReference type="Pfam" id="PF21999">
    <property type="entry name" value="IMS_HHH_1"/>
    <property type="match status" value="1"/>
</dbReference>
<evidence type="ECO:0000256" key="7">
    <source>
        <dbReference type="ARBA" id="ARBA00022705"/>
    </source>
</evidence>
<evidence type="ECO:0000256" key="14">
    <source>
        <dbReference type="ARBA" id="ARBA00049244"/>
    </source>
</evidence>
<evidence type="ECO:0000256" key="10">
    <source>
        <dbReference type="ARBA" id="ARBA00022842"/>
    </source>
</evidence>
<dbReference type="Gene3D" id="1.10.150.20">
    <property type="entry name" value="5' to 3' exonuclease, C-terminal subdomain"/>
    <property type="match status" value="1"/>
</dbReference>
<dbReference type="InterPro" id="IPR036775">
    <property type="entry name" value="DNA_pol_Y-fam_lit_finger_sf"/>
</dbReference>
<keyword evidence="9 15" id="KW-0227">DNA damage</keyword>
<dbReference type="Pfam" id="PF00817">
    <property type="entry name" value="IMS"/>
    <property type="match status" value="1"/>
</dbReference>
<sequence length="348" mass="39838">MDRIIMHYDMDCFYASIEMRDNPKYKGIPLVVGGGVVTTANYEARKYGIHSAMSVFEAKKLCPTLLVIPVDKEKYIKISQTIQKLVLKITKKVEFIALDEGYIDITDVAKKFSSLEGFAEKFKERIKYHTNLTCSVGIGINKLSAKIASGINKPSGKYIFHSQIEFVNYLKDKDIKIIQGVGKKFKELLNKDKIYKVGDLYKYSFMELIGKYGKSRGELLYLSCRGLDYSEVEYQKPTHSIGNENTYKFPLDSIESIKKEMEEIFNHSYERLVKQGLLSKTIVLKLKFSNGELITRSKTLSRPTDIKETLFENLEVLLEEIPENISIKLVGISFGNLSKKSIRQLSFF</sequence>
<dbReference type="GO" id="GO:0006281">
    <property type="term" value="P:DNA repair"/>
    <property type="evidence" value="ECO:0007669"/>
    <property type="project" value="UniProtKB-UniRule"/>
</dbReference>
<accession>A0A9E2KYD8</accession>
<dbReference type="NCBIfam" id="NF002677">
    <property type="entry name" value="PRK02406.1"/>
    <property type="match status" value="1"/>
</dbReference>
<keyword evidence="7 15" id="KW-0235">DNA replication</keyword>
<keyword evidence="6 15" id="KW-0548">Nucleotidyltransferase</keyword>
<dbReference type="PANTHER" id="PTHR11076:SF33">
    <property type="entry name" value="DNA POLYMERASE KAPPA"/>
    <property type="match status" value="1"/>
</dbReference>
<evidence type="ECO:0000256" key="6">
    <source>
        <dbReference type="ARBA" id="ARBA00022695"/>
    </source>
</evidence>
<dbReference type="AlphaFoldDB" id="A0A9E2KYD8"/>
<dbReference type="Gene3D" id="3.40.1170.60">
    <property type="match status" value="1"/>
</dbReference>
<dbReference type="EMBL" id="JAHLFN010000024">
    <property type="protein sequence ID" value="MBU3841941.1"/>
    <property type="molecule type" value="Genomic_DNA"/>
</dbReference>
<comment type="catalytic activity">
    <reaction evidence="14 15">
        <text>DNA(n) + a 2'-deoxyribonucleoside 5'-triphosphate = DNA(n+1) + diphosphate</text>
        <dbReference type="Rhea" id="RHEA:22508"/>
        <dbReference type="Rhea" id="RHEA-COMP:17339"/>
        <dbReference type="Rhea" id="RHEA-COMP:17340"/>
        <dbReference type="ChEBI" id="CHEBI:33019"/>
        <dbReference type="ChEBI" id="CHEBI:61560"/>
        <dbReference type="ChEBI" id="CHEBI:173112"/>
        <dbReference type="EC" id="2.7.7.7"/>
    </reaction>
</comment>
<keyword evidence="10 15" id="KW-0460">Magnesium</keyword>
<dbReference type="PROSITE" id="PS50173">
    <property type="entry name" value="UMUC"/>
    <property type="match status" value="1"/>
</dbReference>
<reference evidence="17" key="2">
    <citation type="submission" date="2021-04" db="EMBL/GenBank/DDBJ databases">
        <authorList>
            <person name="Gilroy R."/>
        </authorList>
    </citation>
    <scope>NUCLEOTIDE SEQUENCE</scope>
    <source>
        <strain evidence="17">A6-441</strain>
    </source>
</reference>
<feature type="active site" evidence="15">
    <location>
        <position position="100"/>
    </location>
</feature>
<evidence type="ECO:0000256" key="2">
    <source>
        <dbReference type="ARBA" id="ARBA00010945"/>
    </source>
</evidence>
<evidence type="ECO:0000256" key="1">
    <source>
        <dbReference type="ARBA" id="ARBA00004496"/>
    </source>
</evidence>
<dbReference type="EC" id="2.7.7.7" evidence="15"/>
<name>A0A9E2KYD8_9FUSO</name>
<evidence type="ECO:0000256" key="5">
    <source>
        <dbReference type="ARBA" id="ARBA00022679"/>
    </source>
</evidence>
<evidence type="ECO:0000256" key="8">
    <source>
        <dbReference type="ARBA" id="ARBA00022723"/>
    </source>
</evidence>
<dbReference type="Gene3D" id="3.30.1490.100">
    <property type="entry name" value="DNA polymerase, Y-family, little finger domain"/>
    <property type="match status" value="1"/>
</dbReference>
<dbReference type="GO" id="GO:0042276">
    <property type="term" value="P:error-prone translesion synthesis"/>
    <property type="evidence" value="ECO:0007669"/>
    <property type="project" value="TreeGrafter"/>
</dbReference>
<dbReference type="Pfam" id="PF11799">
    <property type="entry name" value="IMS_C"/>
    <property type="match status" value="1"/>
</dbReference>
<dbReference type="Proteomes" id="UP000724657">
    <property type="component" value="Unassembled WGS sequence"/>
</dbReference>
<dbReference type="SUPFAM" id="SSF56672">
    <property type="entry name" value="DNA/RNA polymerases"/>
    <property type="match status" value="1"/>
</dbReference>
<feature type="site" description="Substrate discrimination" evidence="15">
    <location>
        <position position="14"/>
    </location>
</feature>
<proteinExistence type="inferred from homology"/>
<comment type="subunit">
    <text evidence="15">Monomer.</text>
</comment>
<evidence type="ECO:0000259" key="16">
    <source>
        <dbReference type="PROSITE" id="PS50173"/>
    </source>
</evidence>
<dbReference type="InterPro" id="IPR001126">
    <property type="entry name" value="UmuC"/>
</dbReference>
<evidence type="ECO:0000256" key="3">
    <source>
        <dbReference type="ARBA" id="ARBA00022457"/>
    </source>
</evidence>
<keyword evidence="11 15" id="KW-0239">DNA-directed DNA polymerase</keyword>
<organism evidence="17 18">
    <name type="scientific">Candidatus Fusobacterium pullicola</name>
    <dbReference type="NCBI Taxonomy" id="2838601"/>
    <lineage>
        <taxon>Bacteria</taxon>
        <taxon>Fusobacteriati</taxon>
        <taxon>Fusobacteriota</taxon>
        <taxon>Fusobacteriia</taxon>
        <taxon>Fusobacteriales</taxon>
        <taxon>Fusobacteriaceae</taxon>
        <taxon>Fusobacterium</taxon>
    </lineage>
</organism>
<keyword evidence="13 15" id="KW-0234">DNA repair</keyword>
<keyword evidence="4 15" id="KW-0963">Cytoplasm</keyword>
<dbReference type="GO" id="GO:0005829">
    <property type="term" value="C:cytosol"/>
    <property type="evidence" value="ECO:0007669"/>
    <property type="project" value="TreeGrafter"/>
</dbReference>
<dbReference type="GO" id="GO:0003887">
    <property type="term" value="F:DNA-directed DNA polymerase activity"/>
    <property type="evidence" value="ECO:0007669"/>
    <property type="project" value="UniProtKB-UniRule"/>
</dbReference>
<dbReference type="HAMAP" id="MF_01113">
    <property type="entry name" value="DNApol_IV"/>
    <property type="match status" value="1"/>
</dbReference>
<comment type="caution">
    <text evidence="17">The sequence shown here is derived from an EMBL/GenBank/DDBJ whole genome shotgun (WGS) entry which is preliminary data.</text>
</comment>
<evidence type="ECO:0000256" key="12">
    <source>
        <dbReference type="ARBA" id="ARBA00023125"/>
    </source>
</evidence>
<dbReference type="InterPro" id="IPR053848">
    <property type="entry name" value="IMS_HHH_1"/>
</dbReference>
<evidence type="ECO:0000256" key="11">
    <source>
        <dbReference type="ARBA" id="ARBA00022932"/>
    </source>
</evidence>
<dbReference type="InterPro" id="IPR043128">
    <property type="entry name" value="Rev_trsase/Diguanyl_cyclase"/>
</dbReference>
<dbReference type="GO" id="GO:0009432">
    <property type="term" value="P:SOS response"/>
    <property type="evidence" value="ECO:0007669"/>
    <property type="project" value="TreeGrafter"/>
</dbReference>
<evidence type="ECO:0000313" key="18">
    <source>
        <dbReference type="Proteomes" id="UP000724657"/>
    </source>
</evidence>
<evidence type="ECO:0000256" key="4">
    <source>
        <dbReference type="ARBA" id="ARBA00022490"/>
    </source>
</evidence>
<comment type="function">
    <text evidence="15">Poorly processive, error-prone DNA polymerase involved in untargeted mutagenesis. Copies undamaged DNA at stalled replication forks, which arise in vivo from mismatched or misaligned primer ends. These misaligned primers can be extended by PolIV. Exhibits no 3'-5' exonuclease (proofreading) activity. May be involved in translesional synthesis, in conjunction with the beta clamp from PolIII.</text>
</comment>
<dbReference type="InterPro" id="IPR017961">
    <property type="entry name" value="DNA_pol_Y-fam_little_finger"/>
</dbReference>
<dbReference type="Gene3D" id="3.30.70.270">
    <property type="match status" value="1"/>
</dbReference>
<dbReference type="SUPFAM" id="SSF100879">
    <property type="entry name" value="Lesion bypass DNA polymerase (Y-family), little finger domain"/>
    <property type="match status" value="1"/>
</dbReference>
<dbReference type="InterPro" id="IPR022880">
    <property type="entry name" value="DNApol_IV"/>
</dbReference>
<evidence type="ECO:0000256" key="15">
    <source>
        <dbReference type="HAMAP-Rule" id="MF_01113"/>
    </source>
</evidence>
<feature type="domain" description="UmuC" evidence="16">
    <location>
        <begin position="5"/>
        <end position="182"/>
    </location>
</feature>